<proteinExistence type="predicted"/>
<evidence type="ECO:0000313" key="1">
    <source>
        <dbReference type="EMBL" id="KAI0065329.1"/>
    </source>
</evidence>
<accession>A0ACB8T947</accession>
<name>A0ACB8T947_9AGAM</name>
<evidence type="ECO:0000313" key="2">
    <source>
        <dbReference type="Proteomes" id="UP000814140"/>
    </source>
</evidence>
<protein>
    <submittedName>
        <fullName evidence="1">TPR-like protein</fullName>
    </submittedName>
</protein>
<gene>
    <name evidence="1" type="ORF">BV25DRAFT_1913919</name>
</gene>
<reference evidence="1" key="2">
    <citation type="journal article" date="2022" name="New Phytol.">
        <title>Evolutionary transition to the ectomycorrhizal habit in the genomes of a hyperdiverse lineage of mushroom-forming fungi.</title>
        <authorList>
            <person name="Looney B."/>
            <person name="Miyauchi S."/>
            <person name="Morin E."/>
            <person name="Drula E."/>
            <person name="Courty P.E."/>
            <person name="Kohler A."/>
            <person name="Kuo A."/>
            <person name="LaButti K."/>
            <person name="Pangilinan J."/>
            <person name="Lipzen A."/>
            <person name="Riley R."/>
            <person name="Andreopoulos W."/>
            <person name="He G."/>
            <person name="Johnson J."/>
            <person name="Nolan M."/>
            <person name="Tritt A."/>
            <person name="Barry K.W."/>
            <person name="Grigoriev I.V."/>
            <person name="Nagy L.G."/>
            <person name="Hibbett D."/>
            <person name="Henrissat B."/>
            <person name="Matheny P.B."/>
            <person name="Labbe J."/>
            <person name="Martin F.M."/>
        </authorList>
    </citation>
    <scope>NUCLEOTIDE SEQUENCE</scope>
    <source>
        <strain evidence="1">HHB10654</strain>
    </source>
</reference>
<organism evidence="1 2">
    <name type="scientific">Artomyces pyxidatus</name>
    <dbReference type="NCBI Taxonomy" id="48021"/>
    <lineage>
        <taxon>Eukaryota</taxon>
        <taxon>Fungi</taxon>
        <taxon>Dikarya</taxon>
        <taxon>Basidiomycota</taxon>
        <taxon>Agaricomycotina</taxon>
        <taxon>Agaricomycetes</taxon>
        <taxon>Russulales</taxon>
        <taxon>Auriscalpiaceae</taxon>
        <taxon>Artomyces</taxon>
    </lineage>
</organism>
<reference evidence="1" key="1">
    <citation type="submission" date="2021-03" db="EMBL/GenBank/DDBJ databases">
        <authorList>
            <consortium name="DOE Joint Genome Institute"/>
            <person name="Ahrendt S."/>
            <person name="Looney B.P."/>
            <person name="Miyauchi S."/>
            <person name="Morin E."/>
            <person name="Drula E."/>
            <person name="Courty P.E."/>
            <person name="Chicoki N."/>
            <person name="Fauchery L."/>
            <person name="Kohler A."/>
            <person name="Kuo A."/>
            <person name="Labutti K."/>
            <person name="Pangilinan J."/>
            <person name="Lipzen A."/>
            <person name="Riley R."/>
            <person name="Andreopoulos W."/>
            <person name="He G."/>
            <person name="Johnson J."/>
            <person name="Barry K.W."/>
            <person name="Grigoriev I.V."/>
            <person name="Nagy L."/>
            <person name="Hibbett D."/>
            <person name="Henrissat B."/>
            <person name="Matheny P.B."/>
            <person name="Labbe J."/>
            <person name="Martin F."/>
        </authorList>
    </citation>
    <scope>NUCLEOTIDE SEQUENCE</scope>
    <source>
        <strain evidence="1">HHB10654</strain>
    </source>
</reference>
<dbReference type="Proteomes" id="UP000814140">
    <property type="component" value="Unassembled WGS sequence"/>
</dbReference>
<sequence length="207" mass="23436">MADINDVEQKLAIARQKKDVGDQAFKAGKVQEALRGYHESLLYLQGIDKSGVRTAFAPPVAEAGAPKEKTEADDMIEKIYANMSACHIKQENWKRAQETADKALAKNPDNYKAMFRKGKALGELGFFERAEGVLNDLVKKNPSDATVANTELSRLRAIDKERERQHNQKLKGWLNRDKTKNVVLGETPEAEHLRFKGQSKWYYMART</sequence>
<dbReference type="EMBL" id="MU277196">
    <property type="protein sequence ID" value="KAI0065329.1"/>
    <property type="molecule type" value="Genomic_DNA"/>
</dbReference>
<comment type="caution">
    <text evidence="1">The sequence shown here is derived from an EMBL/GenBank/DDBJ whole genome shotgun (WGS) entry which is preliminary data.</text>
</comment>
<keyword evidence="2" id="KW-1185">Reference proteome</keyword>